<feature type="domain" description="MmeI-like target recognition" evidence="7">
    <location>
        <begin position="632"/>
        <end position="836"/>
    </location>
</feature>
<dbReference type="InterPro" id="IPR046818">
    <property type="entry name" value="MmeI_C"/>
</dbReference>
<dbReference type="PANTHER" id="PTHR33841">
    <property type="entry name" value="DNA METHYLTRANSFERASE YEEA-RELATED"/>
    <property type="match status" value="1"/>
</dbReference>
<dbReference type="InterPro" id="IPR046820">
    <property type="entry name" value="MmeI_TRD"/>
</dbReference>
<evidence type="ECO:0000259" key="7">
    <source>
        <dbReference type="Pfam" id="PF20466"/>
    </source>
</evidence>
<dbReference type="GO" id="GO:0009007">
    <property type="term" value="F:site-specific DNA-methyltransferase (adenine-specific) activity"/>
    <property type="evidence" value="ECO:0007669"/>
    <property type="project" value="UniProtKB-EC"/>
</dbReference>
<dbReference type="STRING" id="521095.Apar_0176"/>
<dbReference type="eggNOG" id="COG1002">
    <property type="taxonomic scope" value="Bacteria"/>
</dbReference>
<gene>
    <name evidence="10" type="ordered locus">Apar_0176</name>
</gene>
<dbReference type="Pfam" id="PF20464">
    <property type="entry name" value="MmeI_N"/>
    <property type="match status" value="1"/>
</dbReference>
<feature type="domain" description="MmeI-like N-terminal" evidence="5">
    <location>
        <begin position="9"/>
        <end position="183"/>
    </location>
</feature>
<dbReference type="InterPro" id="IPR046819">
    <property type="entry name" value="MmeI_hel"/>
</dbReference>
<feature type="domain" description="MmeI-like DNA-methyltransferase" evidence="9">
    <location>
        <begin position="359"/>
        <end position="614"/>
    </location>
</feature>
<dbReference type="InterPro" id="IPR029063">
    <property type="entry name" value="SAM-dependent_MTases_sf"/>
</dbReference>
<keyword evidence="2 10" id="KW-0489">Methyltransferase</keyword>
<keyword evidence="11" id="KW-1185">Reference proteome</keyword>
<evidence type="ECO:0000256" key="3">
    <source>
        <dbReference type="ARBA" id="ARBA00022679"/>
    </source>
</evidence>
<sequence length="919" mass="104293">MPCDKKELLEFVSRWQGRGYEKGDTQQFWLQLLRTIGYLKVDDVLFEFHVSSGGFIDVWIPDAGVLIEQKALGIDLDKEELRQGKQKTPLTQALDYVDELPRLEQPRFVITCNFSTFRVYDRDAHGRSQLPNNAFEFTLDELASHPEYLAFINDPTNSRLEKEKTVSIKAGDLIGKLYDKLREGYIDPDSEESMHALNVLCVRLVFCLYCEDAGLFGKDAFYNYLKDVPANRIRTALKNLFHALDTNLSDRDPYDLEVKAFPYVNGGLFRDDSEIPNFTDETKSFLLDEVSSHINWSQISPTIFGGIFESTLNPETRRSGGMHYTSPENIHKVIDPLFLDDLKEELKSICTEEGTTPRKRENALKRFHEKICSLTFFDPACGSGNFLTETYTCLRKLEDTVLNELRKGQTGFSLGDEEETGKRVSLNQFYGIEINDFAVTVAETALWISRLKANGETSMFYDAGGDDFPLSEKAHIVEGNALRIDWNSVLLASECNYIMGNPPFVGYSNHSAEQQKDRASLFGKVKTVDYVACWYKKAADYISNFPIHCAFVSTNSICQGQQVQPVWEPLFNSGIHIDFAWQTFVWSSEASIQAHVYVVIIGFSRFGYQNKTLYLRDGVKKLCSNINGYLMDGPNIFIDKRNKPICNIPPMIGGGKPSDAGNLILEPYERDKLLLEEPAAEKWIKPFSMGNEFINNKERFCLWMVGITPSELAGLPLVSKRVEAVREMRLASSKAATRKKAETSWLFDEIKEPTSENFIVIPVVSSERRFYVPTGFVNNGLIPGNKLFFIDDATLYDFGVINSQFQNAWMRTVAGRLKSDYSYSNTIVYNNFVWPEATVEQKDAIEKTAKAILDTRSKYSNQSLAELYNPDKMPSDLLAAHKANDVAVEAAYGVDFDGDEEKIVAHLFKLYAEKLRCLT</sequence>
<accession>C8W924</accession>
<organism evidence="10 11">
    <name type="scientific">Lancefieldella parvula (strain ATCC 33793 / DSM 20469 / CCUG 32760 / JCM 10300 / KCTC 3663 / VPI 0546 / 1246)</name>
    <name type="common">Atopobium parvulum</name>
    <dbReference type="NCBI Taxonomy" id="521095"/>
    <lineage>
        <taxon>Bacteria</taxon>
        <taxon>Bacillati</taxon>
        <taxon>Actinomycetota</taxon>
        <taxon>Coriobacteriia</taxon>
        <taxon>Coriobacteriales</taxon>
        <taxon>Atopobiaceae</taxon>
        <taxon>Lancefieldella</taxon>
    </lineage>
</organism>
<feature type="domain" description="MmeI-like helicase spacer" evidence="6">
    <location>
        <begin position="195"/>
        <end position="269"/>
    </location>
</feature>
<evidence type="ECO:0000256" key="4">
    <source>
        <dbReference type="ARBA" id="ARBA00047942"/>
    </source>
</evidence>
<dbReference type="RefSeq" id="WP_012808272.1">
    <property type="nucleotide sequence ID" value="NC_013203.1"/>
</dbReference>
<evidence type="ECO:0000256" key="2">
    <source>
        <dbReference type="ARBA" id="ARBA00022603"/>
    </source>
</evidence>
<reference evidence="10 11" key="1">
    <citation type="journal article" date="2009" name="Stand. Genomic Sci.">
        <title>Complete genome sequence of Atopobium parvulum type strain (IPP 1246).</title>
        <authorList>
            <person name="Copeland A."/>
            <person name="Sikorski J."/>
            <person name="Lapidus A."/>
            <person name="Nolan M."/>
            <person name="Del Rio T.G."/>
            <person name="Lucas S."/>
            <person name="Chen F."/>
            <person name="Tice H."/>
            <person name="Pitluck S."/>
            <person name="Cheng J.F."/>
            <person name="Pukall R."/>
            <person name="Chertkov O."/>
            <person name="Brettin T."/>
            <person name="Han C."/>
            <person name="Detter J.C."/>
            <person name="Kuske C."/>
            <person name="Bruce D."/>
            <person name="Goodwin L."/>
            <person name="Ivanova N."/>
            <person name="Mavromatis K."/>
            <person name="Mikhailova N."/>
            <person name="Chen A."/>
            <person name="Palaniappan K."/>
            <person name="Chain P."/>
            <person name="Rohde M."/>
            <person name="Goker M."/>
            <person name="Bristow J."/>
            <person name="Eisen J.A."/>
            <person name="Markowitz V."/>
            <person name="Hugenholtz P."/>
            <person name="Kyrpides N.C."/>
            <person name="Klenk H.P."/>
            <person name="Detter J.C."/>
        </authorList>
    </citation>
    <scope>NUCLEOTIDE SEQUENCE [LARGE SCALE GENOMIC DNA]</scope>
    <source>
        <strain evidence="11">ATCC 33793 / DSM 20469 / CCUG 32760 / JCM 10300 / KCTC 3663 / VPI 0546 / 1246</strain>
    </source>
</reference>
<feature type="domain" description="MmeI-like C-terminal" evidence="8">
    <location>
        <begin position="840"/>
        <end position="914"/>
    </location>
</feature>
<dbReference type="EC" id="2.1.1.72" evidence="1"/>
<dbReference type="OrthoDB" id="4280289at2"/>
<dbReference type="Gene3D" id="3.40.50.150">
    <property type="entry name" value="Vaccinia Virus protein VP39"/>
    <property type="match status" value="1"/>
</dbReference>
<dbReference type="Pfam" id="PF20465">
    <property type="entry name" value="MmeI_hel"/>
    <property type="match status" value="1"/>
</dbReference>
<keyword evidence="3" id="KW-0808">Transferase</keyword>
<dbReference type="Pfam" id="PF20466">
    <property type="entry name" value="MmeI_TRD"/>
    <property type="match status" value="1"/>
</dbReference>
<protein>
    <recommendedName>
        <fullName evidence="1">site-specific DNA-methyltransferase (adenine-specific)</fullName>
        <ecNumber evidence="1">2.1.1.72</ecNumber>
    </recommendedName>
</protein>
<dbReference type="SUPFAM" id="SSF53335">
    <property type="entry name" value="S-adenosyl-L-methionine-dependent methyltransferases"/>
    <property type="match status" value="1"/>
</dbReference>
<dbReference type="Pfam" id="PF20473">
    <property type="entry name" value="MmeI_Mtase"/>
    <property type="match status" value="1"/>
</dbReference>
<evidence type="ECO:0000256" key="1">
    <source>
        <dbReference type="ARBA" id="ARBA00011900"/>
    </source>
</evidence>
<dbReference type="EMBL" id="CP001721">
    <property type="protein sequence ID" value="ACV50612.1"/>
    <property type="molecule type" value="Genomic_DNA"/>
</dbReference>
<proteinExistence type="predicted"/>
<dbReference type="REBASE" id="21942">
    <property type="entry name" value="ApaHSORF176P"/>
</dbReference>
<dbReference type="InterPro" id="IPR046816">
    <property type="entry name" value="MmeI_Mtase"/>
</dbReference>
<dbReference type="Proteomes" id="UP000000960">
    <property type="component" value="Chromosome"/>
</dbReference>
<dbReference type="AlphaFoldDB" id="C8W924"/>
<dbReference type="HOGENOM" id="CLU_005831_3_0_11"/>
<dbReference type="GeneID" id="84806942"/>
<dbReference type="PANTHER" id="PTHR33841:SF1">
    <property type="entry name" value="DNA METHYLTRANSFERASE A"/>
    <property type="match status" value="1"/>
</dbReference>
<dbReference type="Pfam" id="PF20467">
    <property type="entry name" value="MmeI_C"/>
    <property type="match status" value="1"/>
</dbReference>
<dbReference type="InterPro" id="IPR046817">
    <property type="entry name" value="MmeI_N"/>
</dbReference>
<dbReference type="GO" id="GO:0032259">
    <property type="term" value="P:methylation"/>
    <property type="evidence" value="ECO:0007669"/>
    <property type="project" value="UniProtKB-KW"/>
</dbReference>
<evidence type="ECO:0000259" key="6">
    <source>
        <dbReference type="Pfam" id="PF20465"/>
    </source>
</evidence>
<name>C8W924_LANP1</name>
<evidence type="ECO:0000259" key="8">
    <source>
        <dbReference type="Pfam" id="PF20467"/>
    </source>
</evidence>
<evidence type="ECO:0000313" key="11">
    <source>
        <dbReference type="Proteomes" id="UP000000960"/>
    </source>
</evidence>
<evidence type="ECO:0000259" key="5">
    <source>
        <dbReference type="Pfam" id="PF20464"/>
    </source>
</evidence>
<dbReference type="InterPro" id="IPR050953">
    <property type="entry name" value="N4_N6_ade-DNA_methylase"/>
</dbReference>
<comment type="catalytic activity">
    <reaction evidence="4">
        <text>a 2'-deoxyadenosine in DNA + S-adenosyl-L-methionine = an N(6)-methyl-2'-deoxyadenosine in DNA + S-adenosyl-L-homocysteine + H(+)</text>
        <dbReference type="Rhea" id="RHEA:15197"/>
        <dbReference type="Rhea" id="RHEA-COMP:12418"/>
        <dbReference type="Rhea" id="RHEA-COMP:12419"/>
        <dbReference type="ChEBI" id="CHEBI:15378"/>
        <dbReference type="ChEBI" id="CHEBI:57856"/>
        <dbReference type="ChEBI" id="CHEBI:59789"/>
        <dbReference type="ChEBI" id="CHEBI:90615"/>
        <dbReference type="ChEBI" id="CHEBI:90616"/>
        <dbReference type="EC" id="2.1.1.72"/>
    </reaction>
</comment>
<evidence type="ECO:0000313" key="10">
    <source>
        <dbReference type="EMBL" id="ACV50612.1"/>
    </source>
</evidence>
<evidence type="ECO:0000259" key="9">
    <source>
        <dbReference type="Pfam" id="PF20473"/>
    </source>
</evidence>
<dbReference type="KEGG" id="apv:Apar_0176"/>